<evidence type="ECO:0000313" key="8">
    <source>
        <dbReference type="EMBL" id="MCT2042167.1"/>
    </source>
</evidence>
<dbReference type="InterPro" id="IPR036874">
    <property type="entry name" value="Carbonic_anhydrase_sf"/>
</dbReference>
<sequence length="165" mass="18477">MSIIDEVISRNQEYAEGYPGPLPLRPAEKLAVIACMDSRLDVFAMLGLELGDAHIMRNAGGVITDDMIRSLTISQRMMGTQEVILVHHTNCGLSTFSEDEFDELLLRETGRRAHWKAESFKHAEDSVRESIRRILQSPFVAEKESVRGFVADVETGLLTEVTLDD</sequence>
<keyword evidence="4" id="KW-0479">Metal-binding</keyword>
<comment type="catalytic activity">
    <reaction evidence="7">
        <text>hydrogencarbonate + H(+) = CO2 + H2O</text>
        <dbReference type="Rhea" id="RHEA:10748"/>
        <dbReference type="ChEBI" id="CHEBI:15377"/>
        <dbReference type="ChEBI" id="CHEBI:15378"/>
        <dbReference type="ChEBI" id="CHEBI:16526"/>
        <dbReference type="ChEBI" id="CHEBI:17544"/>
        <dbReference type="EC" id="4.2.1.1"/>
    </reaction>
</comment>
<dbReference type="SUPFAM" id="SSF53056">
    <property type="entry name" value="beta-carbonic anhydrase, cab"/>
    <property type="match status" value="1"/>
</dbReference>
<dbReference type="EC" id="4.2.1.1" evidence="3"/>
<evidence type="ECO:0000256" key="2">
    <source>
        <dbReference type="ARBA" id="ARBA00006217"/>
    </source>
</evidence>
<name>A0ABT2HV23_9MICO</name>
<evidence type="ECO:0000256" key="5">
    <source>
        <dbReference type="ARBA" id="ARBA00022833"/>
    </source>
</evidence>
<evidence type="ECO:0000256" key="4">
    <source>
        <dbReference type="ARBA" id="ARBA00022723"/>
    </source>
</evidence>
<comment type="cofactor">
    <cofactor evidence="1">
        <name>Zn(2+)</name>
        <dbReference type="ChEBI" id="CHEBI:29105"/>
    </cofactor>
</comment>
<dbReference type="Gene3D" id="3.40.1050.10">
    <property type="entry name" value="Carbonic anhydrase"/>
    <property type="match status" value="1"/>
</dbReference>
<dbReference type="SMART" id="SM00947">
    <property type="entry name" value="Pro_CA"/>
    <property type="match status" value="1"/>
</dbReference>
<evidence type="ECO:0000256" key="6">
    <source>
        <dbReference type="ARBA" id="ARBA00024993"/>
    </source>
</evidence>
<evidence type="ECO:0000256" key="1">
    <source>
        <dbReference type="ARBA" id="ARBA00001947"/>
    </source>
</evidence>
<accession>A0ABT2HV23</accession>
<organism evidence="8 9">
    <name type="scientific">Pseudoclavibacter albus</name>
    <dbReference type="NCBI Taxonomy" id="272241"/>
    <lineage>
        <taxon>Bacteria</taxon>
        <taxon>Bacillati</taxon>
        <taxon>Actinomycetota</taxon>
        <taxon>Actinomycetes</taxon>
        <taxon>Micrococcales</taxon>
        <taxon>Microbacteriaceae</taxon>
        <taxon>Pseudoclavibacter</taxon>
    </lineage>
</organism>
<evidence type="ECO:0000256" key="3">
    <source>
        <dbReference type="ARBA" id="ARBA00012925"/>
    </source>
</evidence>
<dbReference type="EMBL" id="JALXSQ010000005">
    <property type="protein sequence ID" value="MCT2042167.1"/>
    <property type="molecule type" value="Genomic_DNA"/>
</dbReference>
<comment type="function">
    <text evidence="6">Catalyzes the reversible hydration of carbon dioxide to form bicarbonate.</text>
</comment>
<evidence type="ECO:0000313" key="9">
    <source>
        <dbReference type="Proteomes" id="UP001525379"/>
    </source>
</evidence>
<keyword evidence="5" id="KW-0862">Zinc</keyword>
<protein>
    <recommendedName>
        <fullName evidence="3">carbonic anhydrase</fullName>
        <ecNumber evidence="3">4.2.1.1</ecNumber>
    </recommendedName>
</protein>
<dbReference type="Pfam" id="PF00484">
    <property type="entry name" value="Pro_CA"/>
    <property type="match status" value="1"/>
</dbReference>
<comment type="caution">
    <text evidence="8">The sequence shown here is derived from an EMBL/GenBank/DDBJ whole genome shotgun (WGS) entry which is preliminary data.</text>
</comment>
<dbReference type="Proteomes" id="UP001525379">
    <property type="component" value="Unassembled WGS sequence"/>
</dbReference>
<dbReference type="CDD" id="cd03379">
    <property type="entry name" value="beta_CA_cladeD"/>
    <property type="match status" value="1"/>
</dbReference>
<gene>
    <name evidence="8" type="ORF">M3D15_02250</name>
</gene>
<reference evidence="8 9" key="1">
    <citation type="submission" date="2022-04" db="EMBL/GenBank/DDBJ databases">
        <title>Human microbiome associated bacterial genomes.</title>
        <authorList>
            <person name="Sandstrom S."/>
            <person name="Salamzade R."/>
            <person name="Kalan L.R."/>
        </authorList>
    </citation>
    <scope>NUCLEOTIDE SEQUENCE [LARGE SCALE GENOMIC DNA]</scope>
    <source>
        <strain evidence="9">p3-SID1799</strain>
    </source>
</reference>
<comment type="similarity">
    <text evidence="2">Belongs to the beta-class carbonic anhydrase family.</text>
</comment>
<proteinExistence type="inferred from homology"/>
<dbReference type="PANTHER" id="PTHR43175:SF3">
    <property type="entry name" value="CARBON DISULFIDE HYDROLASE"/>
    <property type="match status" value="1"/>
</dbReference>
<keyword evidence="9" id="KW-1185">Reference proteome</keyword>
<dbReference type="RefSeq" id="WP_066081575.1">
    <property type="nucleotide sequence ID" value="NZ_JAFDPW010000003.1"/>
</dbReference>
<evidence type="ECO:0000256" key="7">
    <source>
        <dbReference type="ARBA" id="ARBA00048348"/>
    </source>
</evidence>
<dbReference type="PANTHER" id="PTHR43175">
    <property type="entry name" value="CARBONIC ANHYDRASE"/>
    <property type="match status" value="1"/>
</dbReference>
<dbReference type="InterPro" id="IPR001765">
    <property type="entry name" value="Carbonic_anhydrase"/>
</dbReference>